<dbReference type="Proteomes" id="UP000461595">
    <property type="component" value="Unassembled WGS sequence"/>
</dbReference>
<dbReference type="Gene3D" id="1.10.530.10">
    <property type="match status" value="1"/>
</dbReference>
<name>A0A7X3G6Q5_9STRE</name>
<dbReference type="Pfam" id="PF01464">
    <property type="entry name" value="SLT"/>
    <property type="match status" value="1"/>
</dbReference>
<gene>
    <name evidence="3" type="ORF">E5983_00575</name>
</gene>
<organism evidence="3 4">
    <name type="scientific">Streptococcus danieliae</name>
    <dbReference type="NCBI Taxonomy" id="747656"/>
    <lineage>
        <taxon>Bacteria</taxon>
        <taxon>Bacillati</taxon>
        <taxon>Bacillota</taxon>
        <taxon>Bacilli</taxon>
        <taxon>Lactobacillales</taxon>
        <taxon>Streptococcaceae</taxon>
        <taxon>Streptococcus</taxon>
    </lineage>
</organism>
<accession>A0A7X3G6Q5</accession>
<dbReference type="AlphaFoldDB" id="A0A7X3G6Q5"/>
<feature type="compositionally biased region" description="Low complexity" evidence="1">
    <location>
        <begin position="40"/>
        <end position="63"/>
    </location>
</feature>
<reference evidence="3 4" key="1">
    <citation type="submission" date="2019-12" db="EMBL/GenBank/DDBJ databases">
        <title>Microbes associate with the intestines of laboratory mice.</title>
        <authorList>
            <person name="Navarre W."/>
            <person name="Wong E."/>
        </authorList>
    </citation>
    <scope>NUCLEOTIDE SEQUENCE [LARGE SCALE GENOMIC DNA]</scope>
    <source>
        <strain evidence="3 4">NM51_B2-22</strain>
    </source>
</reference>
<feature type="region of interest" description="Disordered" evidence="1">
    <location>
        <begin position="35"/>
        <end position="76"/>
    </location>
</feature>
<evidence type="ECO:0000259" key="2">
    <source>
        <dbReference type="Pfam" id="PF01464"/>
    </source>
</evidence>
<evidence type="ECO:0000313" key="3">
    <source>
        <dbReference type="EMBL" id="MVX58169.1"/>
    </source>
</evidence>
<dbReference type="EMBL" id="WSRS01000002">
    <property type="protein sequence ID" value="MVX58169.1"/>
    <property type="molecule type" value="Genomic_DNA"/>
</dbReference>
<evidence type="ECO:0000256" key="1">
    <source>
        <dbReference type="SAM" id="MobiDB-lite"/>
    </source>
</evidence>
<dbReference type="OrthoDB" id="2241791at2"/>
<feature type="domain" description="Transglycosylase SLT" evidence="2">
    <location>
        <begin position="163"/>
        <end position="202"/>
    </location>
</feature>
<sequence>MRNDQKQKYRNFGILSAASALVIGGTVLAENYTVSRETASSTTKKVETVASSSSVKKSTNSVEKTSEVQKASEENMPEVSAASESATLVQASATPVHAPNQETIEVTPLVAAAENHTYAAPSTLSLAPVSYSNTAAGSVVLANGNTAGEQGMYAAARMAELTGVSASTWENIIARESNGNMYAANASGASGLFQTMPGWGSTASVDDQIQAAYNAYSNQGLAAWGY</sequence>
<dbReference type="InterPro" id="IPR023346">
    <property type="entry name" value="Lysozyme-like_dom_sf"/>
</dbReference>
<dbReference type="RefSeq" id="WP_160332002.1">
    <property type="nucleotide sequence ID" value="NZ_WSRS01000002.1"/>
</dbReference>
<comment type="caution">
    <text evidence="3">The sequence shown here is derived from an EMBL/GenBank/DDBJ whole genome shotgun (WGS) entry which is preliminary data.</text>
</comment>
<dbReference type="InterPro" id="IPR008258">
    <property type="entry name" value="Transglycosylase_SLT_dom_1"/>
</dbReference>
<protein>
    <submittedName>
        <fullName evidence="3">Transglycosylase SLT domain-containing protein</fullName>
    </submittedName>
</protein>
<evidence type="ECO:0000313" key="4">
    <source>
        <dbReference type="Proteomes" id="UP000461595"/>
    </source>
</evidence>
<proteinExistence type="predicted"/>
<feature type="compositionally biased region" description="Basic and acidic residues" evidence="1">
    <location>
        <begin position="64"/>
        <end position="73"/>
    </location>
</feature>
<dbReference type="SUPFAM" id="SSF53955">
    <property type="entry name" value="Lysozyme-like"/>
    <property type="match status" value="1"/>
</dbReference>